<evidence type="ECO:0000256" key="10">
    <source>
        <dbReference type="ARBA" id="ARBA00023328"/>
    </source>
</evidence>
<dbReference type="GO" id="GO:0006888">
    <property type="term" value="P:endoplasmic reticulum to Golgi vesicle-mediated transport"/>
    <property type="evidence" value="ECO:0007669"/>
    <property type="project" value="TreeGrafter"/>
</dbReference>
<feature type="domain" description="Centromere/kinetochore protein zw10 C-terminal" evidence="14">
    <location>
        <begin position="452"/>
        <end position="579"/>
    </location>
</feature>
<evidence type="ECO:0000256" key="2">
    <source>
        <dbReference type="ARBA" id="ARBA00004629"/>
    </source>
</evidence>
<dbReference type="GO" id="GO:1990423">
    <property type="term" value="C:RZZ complex"/>
    <property type="evidence" value="ECO:0007669"/>
    <property type="project" value="TreeGrafter"/>
</dbReference>
<keyword evidence="11" id="KW-0175">Coiled coil</keyword>
<dbReference type="InterPro" id="IPR055148">
    <property type="entry name" value="ZW10_C_2"/>
</dbReference>
<dbReference type="PANTHER" id="PTHR12205:SF0">
    <property type="entry name" value="CENTROMERE_KINETOCHORE PROTEIN ZW10 HOMOLOG"/>
    <property type="match status" value="1"/>
</dbReference>
<organism evidence="16 17">
    <name type="scientific">Potamilus streckersoni</name>
    <dbReference type="NCBI Taxonomy" id="2493646"/>
    <lineage>
        <taxon>Eukaryota</taxon>
        <taxon>Metazoa</taxon>
        <taxon>Spiralia</taxon>
        <taxon>Lophotrochozoa</taxon>
        <taxon>Mollusca</taxon>
        <taxon>Bivalvia</taxon>
        <taxon>Autobranchia</taxon>
        <taxon>Heteroconchia</taxon>
        <taxon>Palaeoheterodonta</taxon>
        <taxon>Unionida</taxon>
        <taxon>Unionoidea</taxon>
        <taxon>Unionidae</taxon>
        <taxon>Ambleminae</taxon>
        <taxon>Lampsilini</taxon>
        <taxon>Potamilus</taxon>
    </lineage>
</organism>
<reference evidence="16" key="3">
    <citation type="submission" date="2023-05" db="EMBL/GenBank/DDBJ databases">
        <authorList>
            <person name="Smith C.H."/>
        </authorList>
    </citation>
    <scope>NUCLEOTIDE SEQUENCE</scope>
    <source>
        <strain evidence="16">CHS0354</strain>
        <tissue evidence="16">Mantle</tissue>
    </source>
</reference>
<evidence type="ECO:0000256" key="7">
    <source>
        <dbReference type="ARBA" id="ARBA00022776"/>
    </source>
</evidence>
<dbReference type="Pfam" id="PF20665">
    <property type="entry name" value="Zw10_middle"/>
    <property type="match status" value="1"/>
</dbReference>
<evidence type="ECO:0000259" key="14">
    <source>
        <dbReference type="Pfam" id="PF20666"/>
    </source>
</evidence>
<evidence type="ECO:0000256" key="1">
    <source>
        <dbReference type="ARBA" id="ARBA00004496"/>
    </source>
</evidence>
<dbReference type="Pfam" id="PF20666">
    <property type="entry name" value="ZW10_C"/>
    <property type="match status" value="1"/>
</dbReference>
<evidence type="ECO:0000256" key="6">
    <source>
        <dbReference type="ARBA" id="ARBA00022618"/>
    </source>
</evidence>
<feature type="coiled-coil region" evidence="11">
    <location>
        <begin position="21"/>
        <end position="80"/>
    </location>
</feature>
<reference evidence="16" key="2">
    <citation type="journal article" date="2021" name="Genome Biol. Evol.">
        <title>Developing a high-quality reference genome for a parasitic bivalve with doubly uniparental inheritance (Bivalvia: Unionida).</title>
        <authorList>
            <person name="Smith C.H."/>
        </authorList>
    </citation>
    <scope>NUCLEOTIDE SEQUENCE</scope>
    <source>
        <strain evidence="16">CHS0354</strain>
        <tissue evidence="16">Mantle</tissue>
    </source>
</reference>
<evidence type="ECO:0000256" key="11">
    <source>
        <dbReference type="SAM" id="Coils"/>
    </source>
</evidence>
<evidence type="ECO:0000256" key="9">
    <source>
        <dbReference type="ARBA" id="ARBA00023306"/>
    </source>
</evidence>
<comment type="caution">
    <text evidence="16">The sequence shown here is derived from an EMBL/GenBank/DDBJ whole genome shotgun (WGS) entry which is preliminary data.</text>
</comment>
<feature type="domain" description="Centromere/kinetochore protein zw10 N-terminal" evidence="12">
    <location>
        <begin position="31"/>
        <end position="123"/>
    </location>
</feature>
<proteinExistence type="inferred from homology"/>
<evidence type="ECO:0000259" key="13">
    <source>
        <dbReference type="Pfam" id="PF20665"/>
    </source>
</evidence>
<evidence type="ECO:0000256" key="5">
    <source>
        <dbReference type="ARBA" id="ARBA00022490"/>
    </source>
</evidence>
<feature type="domain" description="Centromere/kinetochore protein zw10 middle" evidence="13">
    <location>
        <begin position="181"/>
        <end position="405"/>
    </location>
</feature>
<dbReference type="Pfam" id="PF22766">
    <property type="entry name" value="ZW10_C2"/>
    <property type="match status" value="1"/>
</dbReference>
<dbReference type="Pfam" id="PF06248">
    <property type="entry name" value="Zw10_N"/>
    <property type="match status" value="1"/>
</dbReference>
<evidence type="ECO:0000256" key="4">
    <source>
        <dbReference type="ARBA" id="ARBA00022454"/>
    </source>
</evidence>
<feature type="domain" description="ZW10 C-terminal helical" evidence="15">
    <location>
        <begin position="601"/>
        <end position="753"/>
    </location>
</feature>
<dbReference type="InterPro" id="IPR046362">
    <property type="entry name" value="Zw10/DSL1_C_sf"/>
</dbReference>
<protein>
    <recommendedName>
        <fullName evidence="18">Centromere/kinetochore protein zw10 homolog</fullName>
    </recommendedName>
</protein>
<evidence type="ECO:0008006" key="18">
    <source>
        <dbReference type="Google" id="ProtNLM"/>
    </source>
</evidence>
<keyword evidence="5" id="KW-0963">Cytoplasm</keyword>
<keyword evidence="6" id="KW-0132">Cell division</keyword>
<evidence type="ECO:0000313" key="17">
    <source>
        <dbReference type="Proteomes" id="UP001195483"/>
    </source>
</evidence>
<evidence type="ECO:0000256" key="3">
    <source>
        <dbReference type="ARBA" id="ARBA00006245"/>
    </source>
</evidence>
<dbReference type="InterPro" id="IPR048343">
    <property type="entry name" value="ZW10_C"/>
</dbReference>
<accession>A0AAE0SGM9</accession>
<keyword evidence="8" id="KW-0995">Kinetochore</keyword>
<dbReference type="GO" id="GO:0007094">
    <property type="term" value="P:mitotic spindle assembly checkpoint signaling"/>
    <property type="evidence" value="ECO:0007669"/>
    <property type="project" value="TreeGrafter"/>
</dbReference>
<comment type="similarity">
    <text evidence="3">Belongs to the ZW10 family.</text>
</comment>
<dbReference type="InterPro" id="IPR048344">
    <property type="entry name" value="Zw10_middle"/>
</dbReference>
<evidence type="ECO:0000256" key="8">
    <source>
        <dbReference type="ARBA" id="ARBA00022838"/>
    </source>
</evidence>
<reference evidence="16" key="1">
    <citation type="journal article" date="2021" name="Genome Biol. Evol.">
        <title>A High-Quality Reference Genome for a Parasitic Bivalve with Doubly Uniparental Inheritance (Bivalvia: Unionida).</title>
        <authorList>
            <person name="Smith C.H."/>
        </authorList>
    </citation>
    <scope>NUCLEOTIDE SEQUENCE</scope>
    <source>
        <strain evidence="16">CHS0354</strain>
    </source>
</reference>
<dbReference type="GO" id="GO:0051301">
    <property type="term" value="P:cell division"/>
    <property type="evidence" value="ECO:0007669"/>
    <property type="project" value="UniProtKB-KW"/>
</dbReference>
<keyword evidence="9" id="KW-0131">Cell cycle</keyword>
<evidence type="ECO:0000259" key="12">
    <source>
        <dbReference type="Pfam" id="PF06248"/>
    </source>
</evidence>
<dbReference type="EMBL" id="JAEAOA010002348">
    <property type="protein sequence ID" value="KAK3591552.1"/>
    <property type="molecule type" value="Genomic_DNA"/>
</dbReference>
<sequence length="754" mass="85363">METVHYTVLVGFVGDQGQLSAQEARSKLQILSKQIDNLKTQLHDATVSKYANFVPNLRTAEKLATEVQLVKQEIDEVSIKIENEIKSQLNLSTGEFQYLTAQLQDVNALMVILQKLVKLQEGLDNVGHAVRVQDYGTAADTIYSIQSLLAESVFGHEHELQIMLAIRTECHVQKEKLLFDLGDRWKELVQWNIQEDGTKNDAIHKIELKLFKTGVNSKVVENIISGMNKLDILNEKLKRFGEQLLDHMLRPMITRADCKNQVSVTEQAKVFSISYKNCSNPSPPSPPDMFSRLYQSLLLLQENLFCVKIDDGEETLLERLGEIVAGELLEMTVKECLIPAIPTSTKELEKFGEVIQLTKDTHKELLELHFIKDSNTTLLDYVQNVNVLFANKKCQGILEEARKLMTSEIHNTMLVTNDKPLGDLPPIMHVHTNKKAKKLELAPEVQLSPNTFRLPTCLISTCVQQLMTMAYETLQEASESSPQCAVQMYYAIRNMFELFCCVFPTYHKQSLEKLPQLSALHYNNCMFISHHLMTLGHQFSKKLPQNISTTFVDLVPKIRRLGAESFLQQLAQQKAQLLEYLQAASGFQSVSEEERFIVADKSIKQVLHQLQHLKNVWQEVLPSTNFRKAMGTLLNAIIAELTDSVVSLEDISADDAKHLSGLVSRITANAQELMQIEGGESINVSVELQRNVSKWNRFKELDLVLNANLLEISDRWSAGKGPLAVEFTATEVKQLIRALFQNTERRANVLAKIK</sequence>
<keyword evidence="17" id="KW-1185">Reference proteome</keyword>
<evidence type="ECO:0000313" key="16">
    <source>
        <dbReference type="EMBL" id="KAK3591552.1"/>
    </source>
</evidence>
<dbReference type="InterPro" id="IPR009361">
    <property type="entry name" value="Zw10_N"/>
</dbReference>
<dbReference type="GO" id="GO:0005634">
    <property type="term" value="C:nucleus"/>
    <property type="evidence" value="ECO:0007669"/>
    <property type="project" value="InterPro"/>
</dbReference>
<name>A0AAE0SGM9_9BIVA</name>
<gene>
    <name evidence="16" type="ORF">CHS0354_041595</name>
</gene>
<keyword evidence="7" id="KW-0498">Mitosis</keyword>
<keyword evidence="4" id="KW-0158">Chromosome</keyword>
<evidence type="ECO:0000259" key="15">
    <source>
        <dbReference type="Pfam" id="PF22766"/>
    </source>
</evidence>
<dbReference type="Proteomes" id="UP001195483">
    <property type="component" value="Unassembled WGS sequence"/>
</dbReference>
<keyword evidence="10" id="KW-0137">Centromere</keyword>
<dbReference type="GO" id="GO:0005737">
    <property type="term" value="C:cytoplasm"/>
    <property type="evidence" value="ECO:0007669"/>
    <property type="project" value="UniProtKB-SubCell"/>
</dbReference>
<dbReference type="PANTHER" id="PTHR12205">
    <property type="entry name" value="CENTROMERE/KINETOCHORE PROTEIN ZW10"/>
    <property type="match status" value="1"/>
</dbReference>
<dbReference type="Gene3D" id="1.10.357.150">
    <property type="match status" value="1"/>
</dbReference>
<dbReference type="AlphaFoldDB" id="A0AAE0SGM9"/>
<comment type="subcellular location">
    <subcellularLocation>
        <location evidence="2">Chromosome</location>
        <location evidence="2">Centromere</location>
        <location evidence="2">Kinetochore</location>
    </subcellularLocation>
    <subcellularLocation>
        <location evidence="1">Cytoplasm</location>
    </subcellularLocation>
</comment>